<sequence>MDDEIQLISDGDGVAVIGDHAAVDRFLDSHRLPSRDLGLPRLGAALSAGSGAAEAGSQLAAQSGKWVKLTDRSAEVFKNSTLMKGSTSDTSRAIAMEDGKFKGILEIVNKPGMGSMLTNPAVLAGAAGLMAQLAMQQTMDEITDYLAAIDEKVDDLLRGQKDAVVADMIGAEFVIEEALTVRDEVGRVSEVTWSKVQATSETIARTQVYALRQLDSLAGKLERADAMGDLAKKSKDAESTVHEWLAVLARCFQLQDAVGVLELDRVLEAAPDELDRHRIGLRTARQKRRDQIARTTEGLLRRMDAAAGTANAKVLLHPQSAKAVVVSTNRVAGEVVTFHELLGIQDDRGAVDAKRWTEAASEVRDRAIETGADGVGAARRLGLETLGRARLASGKVSSGVTEGRRRLRRGEED</sequence>
<gene>
    <name evidence="1" type="ORF">GCM10025782_13000</name>
</gene>
<name>A0ABP8XXG0_9MICO</name>
<evidence type="ECO:0000313" key="1">
    <source>
        <dbReference type="EMBL" id="GAA4717290.1"/>
    </source>
</evidence>
<evidence type="ECO:0000313" key="2">
    <source>
        <dbReference type="Proteomes" id="UP001500556"/>
    </source>
</evidence>
<dbReference type="Proteomes" id="UP001500556">
    <property type="component" value="Unassembled WGS sequence"/>
</dbReference>
<organism evidence="1 2">
    <name type="scientific">Pedococcus ginsenosidimutans</name>
    <dbReference type="NCBI Taxonomy" id="490570"/>
    <lineage>
        <taxon>Bacteria</taxon>
        <taxon>Bacillati</taxon>
        <taxon>Actinomycetota</taxon>
        <taxon>Actinomycetes</taxon>
        <taxon>Micrococcales</taxon>
        <taxon>Intrasporangiaceae</taxon>
        <taxon>Pedococcus</taxon>
    </lineage>
</organism>
<keyword evidence="2" id="KW-1185">Reference proteome</keyword>
<protein>
    <submittedName>
        <fullName evidence="1">Uncharacterized protein</fullName>
    </submittedName>
</protein>
<comment type="caution">
    <text evidence="1">The sequence shown here is derived from an EMBL/GenBank/DDBJ whole genome shotgun (WGS) entry which is preliminary data.</text>
</comment>
<dbReference type="EMBL" id="BAABLO010000004">
    <property type="protein sequence ID" value="GAA4717290.1"/>
    <property type="molecule type" value="Genomic_DNA"/>
</dbReference>
<proteinExistence type="predicted"/>
<dbReference type="RefSeq" id="WP_345501965.1">
    <property type="nucleotide sequence ID" value="NZ_BAABLO010000004.1"/>
</dbReference>
<reference evidence="2" key="1">
    <citation type="journal article" date="2019" name="Int. J. Syst. Evol. Microbiol.">
        <title>The Global Catalogue of Microorganisms (GCM) 10K type strain sequencing project: providing services to taxonomists for standard genome sequencing and annotation.</title>
        <authorList>
            <consortium name="The Broad Institute Genomics Platform"/>
            <consortium name="The Broad Institute Genome Sequencing Center for Infectious Disease"/>
            <person name="Wu L."/>
            <person name="Ma J."/>
        </authorList>
    </citation>
    <scope>NUCLEOTIDE SEQUENCE [LARGE SCALE GENOMIC DNA]</scope>
    <source>
        <strain evidence="2">JCM 18961</strain>
    </source>
</reference>
<accession>A0ABP8XXG0</accession>